<gene>
    <name evidence="1" type="ORF">CSA56_00015</name>
</gene>
<evidence type="ECO:0000313" key="1">
    <source>
        <dbReference type="EMBL" id="PIE36571.1"/>
    </source>
</evidence>
<dbReference type="SUPFAM" id="SSF88713">
    <property type="entry name" value="Glycoside hydrolase/deacetylase"/>
    <property type="match status" value="1"/>
</dbReference>
<evidence type="ECO:0000313" key="2">
    <source>
        <dbReference type="Proteomes" id="UP000230821"/>
    </source>
</evidence>
<name>A0A2G6KLP1_9BACT</name>
<dbReference type="AlphaFoldDB" id="A0A2G6KLP1"/>
<proteinExistence type="predicted"/>
<dbReference type="Gene3D" id="3.20.20.370">
    <property type="entry name" value="Glycoside hydrolase/deacetylase"/>
    <property type="match status" value="1"/>
</dbReference>
<accession>A0A2G6KLP1</accession>
<sequence length="331" mass="38473">MKLLITIDTEADNQWDRSETIEVENIRYIPQFQELCDLYGFKPTYLTSYEMAVSDEFIATVKPYQDRQRAEIGAHLHPWTTPPFRHITENDVRFHPFPHEYPKDLLTQKLTTLTELLEQNMGKRPLTFRAGRYGFDGSVAKILEELGYLADCSVTPLVSWKKSLGNPAGCGGPDFTTAPAEPYFLDYTDCNKKGQSRLLEVPVSIFFIKWPVFNRIFRMLKRIARDPRNVMLRGLYRLNYTPQWFRPHPSSRVDDLCQIYHLAQRMGIDYIEMMFHSSELMPGGSKNTKDAQAIEQLHQVFTGVFDFLQRQHVESMTLAEYAQARLLNEVT</sequence>
<organism evidence="1 2">
    <name type="scientific">candidate division KSB3 bacterium</name>
    <dbReference type="NCBI Taxonomy" id="2044937"/>
    <lineage>
        <taxon>Bacteria</taxon>
        <taxon>candidate division KSB3</taxon>
    </lineage>
</organism>
<dbReference type="Proteomes" id="UP000230821">
    <property type="component" value="Unassembled WGS sequence"/>
</dbReference>
<protein>
    <submittedName>
        <fullName evidence="1">Deacetylase</fullName>
    </submittedName>
</protein>
<dbReference type="GO" id="GO:0005975">
    <property type="term" value="P:carbohydrate metabolic process"/>
    <property type="evidence" value="ECO:0007669"/>
    <property type="project" value="InterPro"/>
</dbReference>
<reference evidence="1 2" key="1">
    <citation type="submission" date="2017-10" db="EMBL/GenBank/DDBJ databases">
        <title>Novel microbial diversity and functional potential in the marine mammal oral microbiome.</title>
        <authorList>
            <person name="Dudek N.K."/>
            <person name="Sun C.L."/>
            <person name="Burstein D."/>
            <person name="Kantor R.S."/>
            <person name="Aliaga Goltsman D.S."/>
            <person name="Bik E.M."/>
            <person name="Thomas B.C."/>
            <person name="Banfield J.F."/>
            <person name="Relman D.A."/>
        </authorList>
    </citation>
    <scope>NUCLEOTIDE SEQUENCE [LARGE SCALE GENOMIC DNA]</scope>
    <source>
        <strain evidence="1">DOLJORAL78_47_16</strain>
    </source>
</reference>
<comment type="caution">
    <text evidence="1">The sequence shown here is derived from an EMBL/GenBank/DDBJ whole genome shotgun (WGS) entry which is preliminary data.</text>
</comment>
<dbReference type="InterPro" id="IPR011330">
    <property type="entry name" value="Glyco_hydro/deAcase_b/a-brl"/>
</dbReference>
<dbReference type="EMBL" id="PDSK01000002">
    <property type="protein sequence ID" value="PIE36571.1"/>
    <property type="molecule type" value="Genomic_DNA"/>
</dbReference>